<dbReference type="GO" id="GO:0032259">
    <property type="term" value="P:methylation"/>
    <property type="evidence" value="ECO:0007669"/>
    <property type="project" value="UniProtKB-KW"/>
</dbReference>
<sequence length="385" mass="43296">MADRCENLAREIVHDLENPSAREETGGELTVIGSGICYLDFLNDAEAEIRSADVVFYCFYDRVSQIWLHDLVPEAIDLRVFYDATLDRFATYTRMAEAMLQPVRRGKRVVAIYYGHPGIFASPAHRAIKIARREGYRARMRPGISALDYLVADLGFDPALPGLQSFEATDMLLRDRRIDPSLHIVLWQVGLIGDLKHSPQGFVNAGLPMLVDVLEETYGSIWQVTHYIAPQYVGVEPLIESFAIGELRHGEAKSSLCSLSTLYIPPMQACSTNPMRSVSLGIRRPDEPLPPPEREFRTDRYGTFEHDTLKNLERFKVSPDYFLPQPTPAADFMIALSREPELRRRYRSDAAAVLSEDRFSNLSERAAKLLAIGHPSAVVAALAEK</sequence>
<accession>A0ABY5LAC8</accession>
<dbReference type="SUPFAM" id="SSF53790">
    <property type="entry name" value="Tetrapyrrole methylase"/>
    <property type="match status" value="1"/>
</dbReference>
<dbReference type="RefSeq" id="WP_256506421.1">
    <property type="nucleotide sequence ID" value="NZ_CP101740.1"/>
</dbReference>
<organism evidence="2 3">
    <name type="scientific">Sphingomonas qomolangmaensis</name>
    <dbReference type="NCBI Taxonomy" id="2918765"/>
    <lineage>
        <taxon>Bacteria</taxon>
        <taxon>Pseudomonadati</taxon>
        <taxon>Pseudomonadota</taxon>
        <taxon>Alphaproteobacteria</taxon>
        <taxon>Sphingomonadales</taxon>
        <taxon>Sphingomonadaceae</taxon>
        <taxon>Sphingomonas</taxon>
    </lineage>
</organism>
<evidence type="ECO:0000313" key="3">
    <source>
        <dbReference type="Proteomes" id="UP001058533"/>
    </source>
</evidence>
<dbReference type="Pfam" id="PF00590">
    <property type="entry name" value="TP_methylase"/>
    <property type="match status" value="1"/>
</dbReference>
<name>A0ABY5LAC8_9SPHN</name>
<reference evidence="2" key="1">
    <citation type="submission" date="2022-07" db="EMBL/GenBank/DDBJ databases">
        <title>Sphingomonas sp. nov., a novel bacterium isolated from the north slope of the Mount Everest.</title>
        <authorList>
            <person name="Cui X."/>
            <person name="Liu Y."/>
        </authorList>
    </citation>
    <scope>NUCLEOTIDE SEQUENCE</scope>
    <source>
        <strain evidence="2">S5-59</strain>
    </source>
</reference>
<dbReference type="InterPro" id="IPR000878">
    <property type="entry name" value="4pyrrol_Mease"/>
</dbReference>
<protein>
    <submittedName>
        <fullName evidence="2">SAM-dependent methyltransferase</fullName>
    </submittedName>
</protein>
<dbReference type="Proteomes" id="UP001058533">
    <property type="component" value="Chromosome"/>
</dbReference>
<feature type="domain" description="Tetrapyrrole methylase" evidence="1">
    <location>
        <begin position="29"/>
        <end position="169"/>
    </location>
</feature>
<keyword evidence="2" id="KW-0808">Transferase</keyword>
<dbReference type="Gene3D" id="3.40.1010.10">
    <property type="entry name" value="Cobalt-precorrin-4 Transmethylase, Domain 1"/>
    <property type="match status" value="1"/>
</dbReference>
<keyword evidence="2" id="KW-0489">Methyltransferase</keyword>
<proteinExistence type="predicted"/>
<evidence type="ECO:0000313" key="2">
    <source>
        <dbReference type="EMBL" id="UUL82578.1"/>
    </source>
</evidence>
<dbReference type="GO" id="GO:0008168">
    <property type="term" value="F:methyltransferase activity"/>
    <property type="evidence" value="ECO:0007669"/>
    <property type="project" value="UniProtKB-KW"/>
</dbReference>
<gene>
    <name evidence="2" type="ORF">NMP03_15630</name>
</gene>
<dbReference type="InterPro" id="IPR035996">
    <property type="entry name" value="4pyrrol_Methylase_sf"/>
</dbReference>
<evidence type="ECO:0000259" key="1">
    <source>
        <dbReference type="Pfam" id="PF00590"/>
    </source>
</evidence>
<dbReference type="InterPro" id="IPR014777">
    <property type="entry name" value="4pyrrole_Mease_sub1"/>
</dbReference>
<dbReference type="CDD" id="cd19916">
    <property type="entry name" value="OphMA_like"/>
    <property type="match status" value="1"/>
</dbReference>
<dbReference type="EMBL" id="CP101740">
    <property type="protein sequence ID" value="UUL82578.1"/>
    <property type="molecule type" value="Genomic_DNA"/>
</dbReference>
<keyword evidence="3" id="KW-1185">Reference proteome</keyword>